<dbReference type="InterPro" id="IPR056640">
    <property type="entry name" value="DUF7738"/>
</dbReference>
<name>A0ABV8PCX1_9SPHI</name>
<proteinExistence type="predicted"/>
<evidence type="ECO:0000313" key="4">
    <source>
        <dbReference type="Proteomes" id="UP001595789"/>
    </source>
</evidence>
<evidence type="ECO:0000259" key="1">
    <source>
        <dbReference type="Pfam" id="PF21832"/>
    </source>
</evidence>
<dbReference type="RefSeq" id="WP_378985297.1">
    <property type="nucleotide sequence ID" value="NZ_JBHSBW010000011.1"/>
</dbReference>
<feature type="domain" description="DUF6892" evidence="1">
    <location>
        <begin position="173"/>
        <end position="305"/>
    </location>
</feature>
<sequence length="309" mass="35682">MGILDKLFGNKIDNQKSIEIDFTKNGIIINGQGIQLPVKTSILNDIFGEPEQVKNETNLIFIWQDKGIRGFTKDGQNVFEIDIQLMNINQTQFFPQLAFSGILKIEGTAYKDFIKITQNDYIFKEYKIGNLQLQVTLTKEEPKSIRSISADQPEVEDLINEYANIQKSSASTIEFTDFNFKLAIIQELMYNKELLRPKFDIYEFAKIKKIEGFIEVNGGYEPIAEVVDYFKALEIDKNLAEQVTEIYQDGGNEIYMNVTPQWDEEDDIFNIQSFEDIKHFPNLKKMTLFETNSEIFEELKSKGIDANPL</sequence>
<evidence type="ECO:0000259" key="2">
    <source>
        <dbReference type="Pfam" id="PF24880"/>
    </source>
</evidence>
<keyword evidence="4" id="KW-1185">Reference proteome</keyword>
<evidence type="ECO:0000313" key="3">
    <source>
        <dbReference type="EMBL" id="MFC4211847.1"/>
    </source>
</evidence>
<protein>
    <submittedName>
        <fullName evidence="3">DUF6892 domain-containing protein</fullName>
    </submittedName>
</protein>
<comment type="caution">
    <text evidence="3">The sequence shown here is derived from an EMBL/GenBank/DDBJ whole genome shotgun (WGS) entry which is preliminary data.</text>
</comment>
<dbReference type="Pfam" id="PF21832">
    <property type="entry name" value="DUF6892"/>
    <property type="match status" value="1"/>
</dbReference>
<gene>
    <name evidence="3" type="ORF">ACFOWA_11675</name>
</gene>
<organism evidence="3 4">
    <name type="scientific">Pedobacter lithocola</name>
    <dbReference type="NCBI Taxonomy" id="1908239"/>
    <lineage>
        <taxon>Bacteria</taxon>
        <taxon>Pseudomonadati</taxon>
        <taxon>Bacteroidota</taxon>
        <taxon>Sphingobacteriia</taxon>
        <taxon>Sphingobacteriales</taxon>
        <taxon>Sphingobacteriaceae</taxon>
        <taxon>Pedobacter</taxon>
    </lineage>
</organism>
<dbReference type="Pfam" id="PF24880">
    <property type="entry name" value="DUF7738"/>
    <property type="match status" value="1"/>
</dbReference>
<dbReference type="Proteomes" id="UP001595789">
    <property type="component" value="Unassembled WGS sequence"/>
</dbReference>
<dbReference type="EMBL" id="JBHSBW010000011">
    <property type="protein sequence ID" value="MFC4211847.1"/>
    <property type="molecule type" value="Genomic_DNA"/>
</dbReference>
<feature type="domain" description="DUF7738" evidence="2">
    <location>
        <begin position="19"/>
        <end position="116"/>
    </location>
</feature>
<dbReference type="InterPro" id="IPR054187">
    <property type="entry name" value="DUF6892"/>
</dbReference>
<reference evidence="4" key="1">
    <citation type="journal article" date="2019" name="Int. J. Syst. Evol. Microbiol.">
        <title>The Global Catalogue of Microorganisms (GCM) 10K type strain sequencing project: providing services to taxonomists for standard genome sequencing and annotation.</title>
        <authorList>
            <consortium name="The Broad Institute Genomics Platform"/>
            <consortium name="The Broad Institute Genome Sequencing Center for Infectious Disease"/>
            <person name="Wu L."/>
            <person name="Ma J."/>
        </authorList>
    </citation>
    <scope>NUCLEOTIDE SEQUENCE [LARGE SCALE GENOMIC DNA]</scope>
    <source>
        <strain evidence="4">CCM 8691</strain>
    </source>
</reference>
<accession>A0ABV8PCX1</accession>